<dbReference type="AlphaFoldDB" id="A0AAE3UK08"/>
<comment type="caution">
    <text evidence="1">The sequence shown here is derived from an EMBL/GenBank/DDBJ whole genome shotgun (WGS) entry which is preliminary data.</text>
</comment>
<organism evidence="1 2">
    <name type="scientific">Xanthocytophaga agilis</name>
    <dbReference type="NCBI Taxonomy" id="3048010"/>
    <lineage>
        <taxon>Bacteria</taxon>
        <taxon>Pseudomonadati</taxon>
        <taxon>Bacteroidota</taxon>
        <taxon>Cytophagia</taxon>
        <taxon>Cytophagales</taxon>
        <taxon>Rhodocytophagaceae</taxon>
        <taxon>Xanthocytophaga</taxon>
    </lineage>
</organism>
<accession>A0AAE3UK08</accession>
<proteinExistence type="predicted"/>
<protein>
    <submittedName>
        <fullName evidence="1">Uncharacterized protein</fullName>
    </submittedName>
</protein>
<dbReference type="RefSeq" id="WP_314520228.1">
    <property type="nucleotide sequence ID" value="NZ_JASJOU010000032.1"/>
</dbReference>
<evidence type="ECO:0000313" key="1">
    <source>
        <dbReference type="EMBL" id="MDJ1506912.1"/>
    </source>
</evidence>
<dbReference type="Proteomes" id="UP001232063">
    <property type="component" value="Unassembled WGS sequence"/>
</dbReference>
<sequence>MKADELPIKVKAEEAPSIIPQDSKEKKSYCDDETEKDKFNGTVKHFTPYLEPVQFFKNIKNGVTVYYLALTTEGSTANFGKKGVVILLNNGKKLSRPAEKINLEVSGGKYKYSVFLQLTPTEIATLRATEMTDFRLFIYDQENINGCRYKVLFNCLLLKK</sequence>
<keyword evidence="2" id="KW-1185">Reference proteome</keyword>
<reference evidence="1" key="1">
    <citation type="submission" date="2023-05" db="EMBL/GenBank/DDBJ databases">
        <authorList>
            <person name="Zhang X."/>
        </authorList>
    </citation>
    <scope>NUCLEOTIDE SEQUENCE</scope>
    <source>
        <strain evidence="1">BD1B2-1</strain>
    </source>
</reference>
<name>A0AAE3UK08_9BACT</name>
<evidence type="ECO:0000313" key="2">
    <source>
        <dbReference type="Proteomes" id="UP001232063"/>
    </source>
</evidence>
<dbReference type="EMBL" id="JASJOU010000032">
    <property type="protein sequence ID" value="MDJ1506912.1"/>
    <property type="molecule type" value="Genomic_DNA"/>
</dbReference>
<gene>
    <name evidence="1" type="ORF">QNI22_40120</name>
</gene>